<sequence>MLGEPLTRRIFPISKCLTGKPEKSSIHLKKHQALKDVPFQSEIVFGVKLSDPFGLGICFEVCVSWEEKRLGTRIQCENPTSALQDLGGPMSAQQLEFRNYEDVPGGNWNIQRISST</sequence>
<gene>
    <name evidence="1" type="ORF">WISP_52152</name>
</gene>
<reference evidence="1" key="1">
    <citation type="submission" date="2019-10" db="EMBL/GenBank/DDBJ databases">
        <authorList>
            <person name="Soares A.E.R."/>
            <person name="Aleixo A."/>
            <person name="Schneider P."/>
            <person name="Miyaki C.Y."/>
            <person name="Schneider M.P."/>
            <person name="Mello C."/>
            <person name="Vasconcelos A.T.R."/>
        </authorList>
    </citation>
    <scope>NUCLEOTIDE SEQUENCE</scope>
    <source>
        <tissue evidence="1">Muscle</tissue>
    </source>
</reference>
<keyword evidence="2" id="KW-1185">Reference proteome</keyword>
<accession>A0ABQ9DJ48</accession>
<proteinExistence type="predicted"/>
<dbReference type="EMBL" id="WHWB01033455">
    <property type="protein sequence ID" value="KAJ7419775.1"/>
    <property type="molecule type" value="Genomic_DNA"/>
</dbReference>
<name>A0ABQ9DJ48_9PASS</name>
<comment type="caution">
    <text evidence="1">The sequence shown here is derived from an EMBL/GenBank/DDBJ whole genome shotgun (WGS) entry which is preliminary data.</text>
</comment>
<protein>
    <submittedName>
        <fullName evidence="1">Uncharacterized protein</fullName>
    </submittedName>
</protein>
<evidence type="ECO:0000313" key="2">
    <source>
        <dbReference type="Proteomes" id="UP001145742"/>
    </source>
</evidence>
<organism evidence="1 2">
    <name type="scientific">Willisornis vidua</name>
    <name type="common">Xingu scale-backed antbird</name>
    <dbReference type="NCBI Taxonomy" id="1566151"/>
    <lineage>
        <taxon>Eukaryota</taxon>
        <taxon>Metazoa</taxon>
        <taxon>Chordata</taxon>
        <taxon>Craniata</taxon>
        <taxon>Vertebrata</taxon>
        <taxon>Euteleostomi</taxon>
        <taxon>Archelosauria</taxon>
        <taxon>Archosauria</taxon>
        <taxon>Dinosauria</taxon>
        <taxon>Saurischia</taxon>
        <taxon>Theropoda</taxon>
        <taxon>Coelurosauria</taxon>
        <taxon>Aves</taxon>
        <taxon>Neognathae</taxon>
        <taxon>Neoaves</taxon>
        <taxon>Telluraves</taxon>
        <taxon>Australaves</taxon>
        <taxon>Passeriformes</taxon>
        <taxon>Thamnophilidae</taxon>
        <taxon>Willisornis</taxon>
    </lineage>
</organism>
<dbReference type="Proteomes" id="UP001145742">
    <property type="component" value="Unassembled WGS sequence"/>
</dbReference>
<evidence type="ECO:0000313" key="1">
    <source>
        <dbReference type="EMBL" id="KAJ7419775.1"/>
    </source>
</evidence>